<name>A0ACC1K6T1_9FUNG</name>
<sequence>MAVDESEMWPSDSTKYKVRAGVLFSVYVIYVAYAVATYAMFIRKSREKHSGLARRGIRLVTLQAAGCFFLGASGMVSTAVQHWPCFLKLWFAHIGFLLTFPAVAARAAQHIVVSKIHNTTNKVAGNISTAYAEPMPPGSAGTVSRWGGHATEYPDRHSSHVQHVAHRSSFSNMGFEMYDAATPTDLHTKGSFSRPHAAVHLTSSQHGTASDADMRRLRLYTRLQRYVSDRTLTLAVLGQLVVGLILALVINITDDQFKLSPMVMVCELVWGFLPIVGVVGVYVVLVMPVMLVRCWSLRDAYGIRNDLIVSIVVGGLCIIVTVIWETVLYHLALVWSGWFFTWLCAVSLHTVSITVPLWSAWRHSRDLAHRMHGASSVGSHKLGRRAEFDAIMANPLEYRLFCDFAASCFCSELTAFVDEYQTLKALAVDSMVSGDMWSAEDNQLEPGYLACMAGTVDAGVDYLTLAARAQAQTHTHGLHVRSPPTETILEAARRAYPDLDINDSTVFPAAAMDKLVTILGVFINSASWTAISLPSVLLLRIRDRLARSQLTLTILDEIREEILNMLYLDVFTRYSRDH</sequence>
<gene>
    <name evidence="1" type="ORF">IWQ57_000804</name>
</gene>
<protein>
    <submittedName>
        <fullName evidence="1">Uncharacterized protein</fullName>
    </submittedName>
</protein>
<reference evidence="1" key="1">
    <citation type="submission" date="2022-07" db="EMBL/GenBank/DDBJ databases">
        <title>Phylogenomic reconstructions and comparative analyses of Kickxellomycotina fungi.</title>
        <authorList>
            <person name="Reynolds N.K."/>
            <person name="Stajich J.E."/>
            <person name="Barry K."/>
            <person name="Grigoriev I.V."/>
            <person name="Crous P."/>
            <person name="Smith M.E."/>
        </authorList>
    </citation>
    <scope>NUCLEOTIDE SEQUENCE</scope>
    <source>
        <strain evidence="1">CBS 109366</strain>
    </source>
</reference>
<proteinExistence type="predicted"/>
<dbReference type="EMBL" id="JANBUJ010000096">
    <property type="protein sequence ID" value="KAJ2774482.1"/>
    <property type="molecule type" value="Genomic_DNA"/>
</dbReference>
<dbReference type="Proteomes" id="UP001140234">
    <property type="component" value="Unassembled WGS sequence"/>
</dbReference>
<evidence type="ECO:0000313" key="1">
    <source>
        <dbReference type="EMBL" id="KAJ2774482.1"/>
    </source>
</evidence>
<keyword evidence="2" id="KW-1185">Reference proteome</keyword>
<organism evidence="1 2">
    <name type="scientific">Coemansia nantahalensis</name>
    <dbReference type="NCBI Taxonomy" id="2789366"/>
    <lineage>
        <taxon>Eukaryota</taxon>
        <taxon>Fungi</taxon>
        <taxon>Fungi incertae sedis</taxon>
        <taxon>Zoopagomycota</taxon>
        <taxon>Kickxellomycotina</taxon>
        <taxon>Kickxellomycetes</taxon>
        <taxon>Kickxellales</taxon>
        <taxon>Kickxellaceae</taxon>
        <taxon>Coemansia</taxon>
    </lineage>
</organism>
<comment type="caution">
    <text evidence="1">The sequence shown here is derived from an EMBL/GenBank/DDBJ whole genome shotgun (WGS) entry which is preliminary data.</text>
</comment>
<accession>A0ACC1K6T1</accession>
<evidence type="ECO:0000313" key="2">
    <source>
        <dbReference type="Proteomes" id="UP001140234"/>
    </source>
</evidence>